<protein>
    <recommendedName>
        <fullName evidence="3">Retrotransposon gag domain-containing protein</fullName>
    </recommendedName>
</protein>
<dbReference type="Proteomes" id="UP001279410">
    <property type="component" value="Unassembled WGS sequence"/>
</dbReference>
<gene>
    <name evidence="1" type="ORF">AKAME5_000879700</name>
</gene>
<evidence type="ECO:0008006" key="3">
    <source>
        <dbReference type="Google" id="ProtNLM"/>
    </source>
</evidence>
<reference evidence="1" key="1">
    <citation type="submission" date="2022-08" db="EMBL/GenBank/DDBJ databases">
        <title>Genome sequencing of akame (Lates japonicus).</title>
        <authorList>
            <person name="Hashiguchi Y."/>
            <person name="Takahashi H."/>
        </authorList>
    </citation>
    <scope>NUCLEOTIDE SEQUENCE</scope>
    <source>
        <strain evidence="1">Kochi</strain>
    </source>
</reference>
<proteinExistence type="predicted"/>
<accession>A0AAD3MN79</accession>
<sequence length="73" mass="8264">MGKIAACRQKDDETVSEYLTRLTEVHTTHSGLQRPTNMGGPHPITPWEAHLRDRFMNGMKPEVSTMVKRNCVA</sequence>
<keyword evidence="2" id="KW-1185">Reference proteome</keyword>
<comment type="caution">
    <text evidence="1">The sequence shown here is derived from an EMBL/GenBank/DDBJ whole genome shotgun (WGS) entry which is preliminary data.</text>
</comment>
<evidence type="ECO:0000313" key="2">
    <source>
        <dbReference type="Proteomes" id="UP001279410"/>
    </source>
</evidence>
<organism evidence="1 2">
    <name type="scientific">Lates japonicus</name>
    <name type="common">Japanese lates</name>
    <dbReference type="NCBI Taxonomy" id="270547"/>
    <lineage>
        <taxon>Eukaryota</taxon>
        <taxon>Metazoa</taxon>
        <taxon>Chordata</taxon>
        <taxon>Craniata</taxon>
        <taxon>Vertebrata</taxon>
        <taxon>Euteleostomi</taxon>
        <taxon>Actinopterygii</taxon>
        <taxon>Neopterygii</taxon>
        <taxon>Teleostei</taxon>
        <taxon>Neoteleostei</taxon>
        <taxon>Acanthomorphata</taxon>
        <taxon>Carangaria</taxon>
        <taxon>Carangaria incertae sedis</taxon>
        <taxon>Centropomidae</taxon>
        <taxon>Lates</taxon>
    </lineage>
</organism>
<evidence type="ECO:0000313" key="1">
    <source>
        <dbReference type="EMBL" id="GLD56449.1"/>
    </source>
</evidence>
<name>A0AAD3MN79_LATJO</name>
<dbReference type="AlphaFoldDB" id="A0AAD3MN79"/>
<dbReference type="EMBL" id="BRZM01000024">
    <property type="protein sequence ID" value="GLD56449.1"/>
    <property type="molecule type" value="Genomic_DNA"/>
</dbReference>